<dbReference type="OrthoDB" id="5363415at2759"/>
<reference evidence="2" key="1">
    <citation type="journal article" date="2020" name="Stud. Mycol.">
        <title>101 Dothideomycetes genomes: a test case for predicting lifestyles and emergence of pathogens.</title>
        <authorList>
            <person name="Haridas S."/>
            <person name="Albert R."/>
            <person name="Binder M."/>
            <person name="Bloem J."/>
            <person name="Labutti K."/>
            <person name="Salamov A."/>
            <person name="Andreopoulos B."/>
            <person name="Baker S."/>
            <person name="Barry K."/>
            <person name="Bills G."/>
            <person name="Bluhm B."/>
            <person name="Cannon C."/>
            <person name="Castanera R."/>
            <person name="Culley D."/>
            <person name="Daum C."/>
            <person name="Ezra D."/>
            <person name="Gonzalez J."/>
            <person name="Henrissat B."/>
            <person name="Kuo A."/>
            <person name="Liang C."/>
            <person name="Lipzen A."/>
            <person name="Lutzoni F."/>
            <person name="Magnuson J."/>
            <person name="Mondo S."/>
            <person name="Nolan M."/>
            <person name="Ohm R."/>
            <person name="Pangilinan J."/>
            <person name="Park H.-J."/>
            <person name="Ramirez L."/>
            <person name="Alfaro M."/>
            <person name="Sun H."/>
            <person name="Tritt A."/>
            <person name="Yoshinaga Y."/>
            <person name="Zwiers L.-H."/>
            <person name="Turgeon B."/>
            <person name="Goodwin S."/>
            <person name="Spatafora J."/>
            <person name="Crous P."/>
            <person name="Grigoriev I."/>
        </authorList>
    </citation>
    <scope>NUCLEOTIDE SEQUENCE</scope>
    <source>
        <strain evidence="2">CBS 119925</strain>
    </source>
</reference>
<feature type="region of interest" description="Disordered" evidence="1">
    <location>
        <begin position="19"/>
        <end position="38"/>
    </location>
</feature>
<protein>
    <submittedName>
        <fullName evidence="2">Uncharacterized protein</fullName>
    </submittedName>
</protein>
<proteinExistence type="predicted"/>
<dbReference type="AlphaFoldDB" id="A0A6A6V654"/>
<sequence>MTQNPALEDILRNLAAIAAEQTGKPPAPSPPKGDPRSIADWDAAEVYISELAAYDPTYEEKIKALIAAQDEKLNRWMQLKHRITRDHNRRKREENELIAKMPPSVRKTMPRKVTKEVYEKRMQEYHTTLHKKWEELERENCRALAKWSVPFFCTRPGVLGEEDLNNHQKKMLDHLFDLFGKEPEVKDSVKKEDLEFSTASCTQNLATEKV</sequence>
<accession>A0A6A6V654</accession>
<dbReference type="InterPro" id="IPR018858">
    <property type="entry name" value="DUF2458"/>
</dbReference>
<gene>
    <name evidence="2" type="ORF">M011DRAFT_479340</name>
</gene>
<dbReference type="EMBL" id="MU006584">
    <property type="protein sequence ID" value="KAF2745189.1"/>
    <property type="molecule type" value="Genomic_DNA"/>
</dbReference>
<evidence type="ECO:0000313" key="3">
    <source>
        <dbReference type="Proteomes" id="UP000799440"/>
    </source>
</evidence>
<keyword evidence="3" id="KW-1185">Reference proteome</keyword>
<evidence type="ECO:0000313" key="2">
    <source>
        <dbReference type="EMBL" id="KAF2745189.1"/>
    </source>
</evidence>
<dbReference type="Proteomes" id="UP000799440">
    <property type="component" value="Unassembled WGS sequence"/>
</dbReference>
<organism evidence="2 3">
    <name type="scientific">Sporormia fimetaria CBS 119925</name>
    <dbReference type="NCBI Taxonomy" id="1340428"/>
    <lineage>
        <taxon>Eukaryota</taxon>
        <taxon>Fungi</taxon>
        <taxon>Dikarya</taxon>
        <taxon>Ascomycota</taxon>
        <taxon>Pezizomycotina</taxon>
        <taxon>Dothideomycetes</taxon>
        <taxon>Pleosporomycetidae</taxon>
        <taxon>Pleosporales</taxon>
        <taxon>Sporormiaceae</taxon>
        <taxon>Sporormia</taxon>
    </lineage>
</organism>
<evidence type="ECO:0000256" key="1">
    <source>
        <dbReference type="SAM" id="MobiDB-lite"/>
    </source>
</evidence>
<name>A0A6A6V654_9PLEO</name>
<dbReference type="Pfam" id="PF10454">
    <property type="entry name" value="DUF2458"/>
    <property type="match status" value="1"/>
</dbReference>